<reference evidence="1" key="2">
    <citation type="submission" date="2020-05" db="UniProtKB">
        <authorList>
            <consortium name="EnsemblMetazoa"/>
        </authorList>
    </citation>
    <scope>IDENTIFICATION</scope>
    <source>
        <strain evidence="1">IAEA</strain>
    </source>
</reference>
<name>A0A1A9WYL0_9MUSC</name>
<evidence type="ECO:0000313" key="1">
    <source>
        <dbReference type="EnsemblMetazoa" id="GBRI037424-PA"/>
    </source>
</evidence>
<organism evidence="1 2">
    <name type="scientific">Glossina brevipalpis</name>
    <dbReference type="NCBI Taxonomy" id="37001"/>
    <lineage>
        <taxon>Eukaryota</taxon>
        <taxon>Metazoa</taxon>
        <taxon>Ecdysozoa</taxon>
        <taxon>Arthropoda</taxon>
        <taxon>Hexapoda</taxon>
        <taxon>Insecta</taxon>
        <taxon>Pterygota</taxon>
        <taxon>Neoptera</taxon>
        <taxon>Endopterygota</taxon>
        <taxon>Diptera</taxon>
        <taxon>Brachycera</taxon>
        <taxon>Muscomorpha</taxon>
        <taxon>Hippoboscoidea</taxon>
        <taxon>Glossinidae</taxon>
        <taxon>Glossina</taxon>
    </lineage>
</organism>
<dbReference type="VEuPathDB" id="VectorBase:GBRI037424"/>
<protein>
    <submittedName>
        <fullName evidence="1">Uncharacterized protein</fullName>
    </submittedName>
</protein>
<dbReference type="EnsemblMetazoa" id="GBRI037424-RA">
    <property type="protein sequence ID" value="GBRI037424-PA"/>
    <property type="gene ID" value="GBRI037424"/>
</dbReference>
<reference evidence="2" key="1">
    <citation type="submission" date="2014-03" db="EMBL/GenBank/DDBJ databases">
        <authorList>
            <person name="Aksoy S."/>
            <person name="Warren W."/>
            <person name="Wilson R.K."/>
        </authorList>
    </citation>
    <scope>NUCLEOTIDE SEQUENCE [LARGE SCALE GENOMIC DNA]</scope>
    <source>
        <strain evidence="2">IAEA</strain>
    </source>
</reference>
<proteinExistence type="predicted"/>
<keyword evidence="2" id="KW-1185">Reference proteome</keyword>
<dbReference type="Proteomes" id="UP000091820">
    <property type="component" value="Unassembled WGS sequence"/>
</dbReference>
<sequence>MKINTATKSWCTPGSRKTGGKLSISISFDTFPNGTDEASDADCNNPLPLNSSINSLSSAISDNLPLFPALKISYSERLKRGSVFIPKLTLVCSGLS</sequence>
<accession>A0A1A9WYL0</accession>
<dbReference type="AlphaFoldDB" id="A0A1A9WYL0"/>
<evidence type="ECO:0000313" key="2">
    <source>
        <dbReference type="Proteomes" id="UP000091820"/>
    </source>
</evidence>